<feature type="domain" description="Polysaccharide pyruvyl transferase" evidence="1">
    <location>
        <begin position="14"/>
        <end position="322"/>
    </location>
</feature>
<dbReference type="PANTHER" id="PTHR36836">
    <property type="entry name" value="COLANIC ACID BIOSYNTHESIS PROTEIN WCAK"/>
    <property type="match status" value="1"/>
</dbReference>
<dbReference type="Proteomes" id="UP000076586">
    <property type="component" value="Unassembled WGS sequence"/>
</dbReference>
<dbReference type="Pfam" id="PF04230">
    <property type="entry name" value="PS_pyruv_trans"/>
    <property type="match status" value="1"/>
</dbReference>
<dbReference type="InterPro" id="IPR007345">
    <property type="entry name" value="Polysacch_pyruvyl_Trfase"/>
</dbReference>
<dbReference type="PANTHER" id="PTHR36836:SF1">
    <property type="entry name" value="COLANIC ACID BIOSYNTHESIS PROTEIN WCAK"/>
    <property type="match status" value="1"/>
</dbReference>
<name>A0A161LT02_9BACT</name>
<reference evidence="3" key="2">
    <citation type="journal article" date="2017" name="Genome Announc.">
        <title>Draft genome sequence of Paludibacter jiangxiensis NM7(T), a propionate-producing fermentative bacterium.</title>
        <authorList>
            <person name="Qiu Y.-L."/>
            <person name="Tourlousse D.M."/>
            <person name="Matsuura N."/>
            <person name="Ohashi A."/>
            <person name="Sekiguchi Y."/>
        </authorList>
    </citation>
    <scope>NUCLEOTIDE SEQUENCE [LARGE SCALE GENOMIC DNA]</scope>
    <source>
        <strain evidence="3">NM7</strain>
    </source>
</reference>
<protein>
    <submittedName>
        <fullName evidence="2">Colanic acid/amylovoran biosynthesis protein</fullName>
    </submittedName>
</protein>
<evidence type="ECO:0000313" key="2">
    <source>
        <dbReference type="EMBL" id="GAT64000.1"/>
    </source>
</evidence>
<evidence type="ECO:0000259" key="1">
    <source>
        <dbReference type="Pfam" id="PF04230"/>
    </source>
</evidence>
<dbReference type="RefSeq" id="WP_068705705.1">
    <property type="nucleotide sequence ID" value="NZ_BDCR01000004.1"/>
</dbReference>
<comment type="caution">
    <text evidence="2">The sequence shown here is derived from an EMBL/GenBank/DDBJ whole genome shotgun (WGS) entry which is preliminary data.</text>
</comment>
<proteinExistence type="predicted"/>
<gene>
    <name evidence="2" type="ORF">PJIAN_4543</name>
</gene>
<reference evidence="3" key="1">
    <citation type="submission" date="2016-04" db="EMBL/GenBank/DDBJ databases">
        <title>Draft genome sequence of Paludibacter jiangxiensis strain NM7.</title>
        <authorList>
            <person name="Qiu Y."/>
            <person name="Matsuura N."/>
            <person name="Ohashi A."/>
            <person name="Tourlousse M.D."/>
            <person name="Sekiguchi Y."/>
        </authorList>
    </citation>
    <scope>NUCLEOTIDE SEQUENCE [LARGE SCALE GENOMIC DNA]</scope>
    <source>
        <strain evidence="3">NM7</strain>
    </source>
</reference>
<sequence>MKKILITHVSNTLNYGSAMMAINLIYYLHKRMPEVEIWCECDQYHLDRLKKASGYQDLNAYQSKPVRRSNMIMKIYRFLSGNREDILHISYQFDLMIVLGGDDLSEVYQSNAMSNALYYYHINRRKCKVILLNQNIGPYTGIYKIINGLLLHKLIISTRDQRNYEYLTSKLHLKNVQATRDLAFLPLPKQEETIKEMHENFIHDRYIVVVPSGVFIHYGLNQMQAVKVWASITNLLLSKYKSHIIVLLGHVLAPPTSNDRQIIDPLSAMFKNDPRVITVTNVLQPIEARAIIANSELVFTGRMHAAVSALATGTIPLAFAYSEKYFGVVARGFDIPELVIDCRNGVMNQAGFMNTVQEHIQFINRTKTDLESKIRYELTKTRELANKNIDIVVQHLTK</sequence>
<dbReference type="STRING" id="681398.PJIAN_4543"/>
<organism evidence="2 3">
    <name type="scientific">Paludibacter jiangxiensis</name>
    <dbReference type="NCBI Taxonomy" id="681398"/>
    <lineage>
        <taxon>Bacteria</taxon>
        <taxon>Pseudomonadati</taxon>
        <taxon>Bacteroidota</taxon>
        <taxon>Bacteroidia</taxon>
        <taxon>Bacteroidales</taxon>
        <taxon>Paludibacteraceae</taxon>
        <taxon>Paludibacter</taxon>
    </lineage>
</organism>
<dbReference type="OrthoDB" id="1551438at2"/>
<dbReference type="AlphaFoldDB" id="A0A161LT02"/>
<dbReference type="EMBL" id="BDCR01000004">
    <property type="protein sequence ID" value="GAT64000.1"/>
    <property type="molecule type" value="Genomic_DNA"/>
</dbReference>
<dbReference type="SUPFAM" id="SSF53756">
    <property type="entry name" value="UDP-Glycosyltransferase/glycogen phosphorylase"/>
    <property type="match status" value="1"/>
</dbReference>
<evidence type="ECO:0000313" key="3">
    <source>
        <dbReference type="Proteomes" id="UP000076586"/>
    </source>
</evidence>
<keyword evidence="3" id="KW-1185">Reference proteome</keyword>
<accession>A0A161LT02</accession>